<dbReference type="InParanoid" id="B4KK21"/>
<keyword evidence="2" id="KW-0547">Nucleotide-binding</keyword>
<dbReference type="EC" id="3.6.1.-" evidence="2"/>
<dbReference type="GO" id="GO:0034353">
    <property type="term" value="F:mRNA 5'-diphosphatase activity"/>
    <property type="evidence" value="ECO:0007669"/>
    <property type="project" value="TreeGrafter"/>
</dbReference>
<proteinExistence type="inferred from homology"/>
<comment type="cofactor">
    <cofactor evidence="2">
        <name>a divalent metal cation</name>
        <dbReference type="ChEBI" id="CHEBI:60240"/>
    </cofactor>
</comment>
<accession>B4KK21</accession>
<evidence type="ECO:0000313" key="5">
    <source>
        <dbReference type="Proteomes" id="UP000009192"/>
    </source>
</evidence>
<dbReference type="GO" id="GO:0000956">
    <property type="term" value="P:nuclear-transcribed mRNA catabolic process"/>
    <property type="evidence" value="ECO:0007669"/>
    <property type="project" value="TreeGrafter"/>
</dbReference>
<dbReference type="GO" id="GO:0005634">
    <property type="term" value="C:nucleus"/>
    <property type="evidence" value="ECO:0007669"/>
    <property type="project" value="UniProtKB-SubCell"/>
</dbReference>
<comment type="similarity">
    <text evidence="1 2">Belongs to the DXO/Dom3Z family.</text>
</comment>
<keyword evidence="2" id="KW-0540">Nuclease</keyword>
<dbReference type="GO" id="GO:0046872">
    <property type="term" value="F:metal ion binding"/>
    <property type="evidence" value="ECO:0007669"/>
    <property type="project" value="UniProtKB-KW"/>
</dbReference>
<evidence type="ECO:0000256" key="1">
    <source>
        <dbReference type="ARBA" id="ARBA00006562"/>
    </source>
</evidence>
<dbReference type="InterPro" id="IPR039039">
    <property type="entry name" value="RAI1-like_fam"/>
</dbReference>
<keyword evidence="2" id="KW-0378">Hydrolase</keyword>
<dbReference type="AlphaFoldDB" id="B4KK21"/>
<dbReference type="GO" id="GO:0000166">
    <property type="term" value="F:nucleotide binding"/>
    <property type="evidence" value="ECO:0007669"/>
    <property type="project" value="UniProtKB-KW"/>
</dbReference>
<keyword evidence="5" id="KW-1185">Reference proteome</keyword>
<dbReference type="PANTHER" id="PTHR12395">
    <property type="entry name" value="DOM-3 RELATED"/>
    <property type="match status" value="1"/>
</dbReference>
<reference evidence="4 5" key="1">
    <citation type="journal article" date="2007" name="Nature">
        <title>Evolution of genes and genomes on the Drosophila phylogeny.</title>
        <authorList>
            <consortium name="Drosophila 12 Genomes Consortium"/>
            <person name="Clark A.G."/>
            <person name="Eisen M.B."/>
            <person name="Smith D.R."/>
            <person name="Bergman C.M."/>
            <person name="Oliver B."/>
            <person name="Markow T.A."/>
            <person name="Kaufman T.C."/>
            <person name="Kellis M."/>
            <person name="Gelbart W."/>
            <person name="Iyer V.N."/>
            <person name="Pollard D.A."/>
            <person name="Sackton T.B."/>
            <person name="Larracuente A.M."/>
            <person name="Singh N.D."/>
            <person name="Abad J.P."/>
            <person name="Abt D.N."/>
            <person name="Adryan B."/>
            <person name="Aguade M."/>
            <person name="Akashi H."/>
            <person name="Anderson W.W."/>
            <person name="Aquadro C.F."/>
            <person name="Ardell D.H."/>
            <person name="Arguello R."/>
            <person name="Artieri C.G."/>
            <person name="Barbash D.A."/>
            <person name="Barker D."/>
            <person name="Barsanti P."/>
            <person name="Batterham P."/>
            <person name="Batzoglou S."/>
            <person name="Begun D."/>
            <person name="Bhutkar A."/>
            <person name="Blanco E."/>
            <person name="Bosak S.A."/>
            <person name="Bradley R.K."/>
            <person name="Brand A.D."/>
            <person name="Brent M.R."/>
            <person name="Brooks A.N."/>
            <person name="Brown R.H."/>
            <person name="Butlin R.K."/>
            <person name="Caggese C."/>
            <person name="Calvi B.R."/>
            <person name="Bernardo de Carvalho A."/>
            <person name="Caspi A."/>
            <person name="Castrezana S."/>
            <person name="Celniker S.E."/>
            <person name="Chang J.L."/>
            <person name="Chapple C."/>
            <person name="Chatterji S."/>
            <person name="Chinwalla A."/>
            <person name="Civetta A."/>
            <person name="Clifton S.W."/>
            <person name="Comeron J.M."/>
            <person name="Costello J.C."/>
            <person name="Coyne J.A."/>
            <person name="Daub J."/>
            <person name="David R.G."/>
            <person name="Delcher A.L."/>
            <person name="Delehaunty K."/>
            <person name="Do C.B."/>
            <person name="Ebling H."/>
            <person name="Edwards K."/>
            <person name="Eickbush T."/>
            <person name="Evans J.D."/>
            <person name="Filipski A."/>
            <person name="Findeiss S."/>
            <person name="Freyhult E."/>
            <person name="Fulton L."/>
            <person name="Fulton R."/>
            <person name="Garcia A.C."/>
            <person name="Gardiner A."/>
            <person name="Garfield D.A."/>
            <person name="Garvin B.E."/>
            <person name="Gibson G."/>
            <person name="Gilbert D."/>
            <person name="Gnerre S."/>
            <person name="Godfrey J."/>
            <person name="Good R."/>
            <person name="Gotea V."/>
            <person name="Gravely B."/>
            <person name="Greenberg A.J."/>
            <person name="Griffiths-Jones S."/>
            <person name="Gross S."/>
            <person name="Guigo R."/>
            <person name="Gustafson E.A."/>
            <person name="Haerty W."/>
            <person name="Hahn M.W."/>
            <person name="Halligan D.L."/>
            <person name="Halpern A.L."/>
            <person name="Halter G.M."/>
            <person name="Han M.V."/>
            <person name="Heger A."/>
            <person name="Hillier L."/>
            <person name="Hinrichs A.S."/>
            <person name="Holmes I."/>
            <person name="Hoskins R.A."/>
            <person name="Hubisz M.J."/>
            <person name="Hultmark D."/>
            <person name="Huntley M.A."/>
            <person name="Jaffe D.B."/>
            <person name="Jagadeeshan S."/>
            <person name="Jeck W.R."/>
            <person name="Johnson J."/>
            <person name="Jones C.D."/>
            <person name="Jordan W.C."/>
            <person name="Karpen G.H."/>
            <person name="Kataoka E."/>
            <person name="Keightley P.D."/>
            <person name="Kheradpour P."/>
            <person name="Kirkness E.F."/>
            <person name="Koerich L.B."/>
            <person name="Kristiansen K."/>
            <person name="Kudrna D."/>
            <person name="Kulathinal R.J."/>
            <person name="Kumar S."/>
            <person name="Kwok R."/>
            <person name="Lander E."/>
            <person name="Langley C.H."/>
            <person name="Lapoint R."/>
            <person name="Lazzaro B.P."/>
            <person name="Lee S.J."/>
            <person name="Levesque L."/>
            <person name="Li R."/>
            <person name="Lin C.F."/>
            <person name="Lin M.F."/>
            <person name="Lindblad-Toh K."/>
            <person name="Llopart A."/>
            <person name="Long M."/>
            <person name="Low L."/>
            <person name="Lozovsky E."/>
            <person name="Lu J."/>
            <person name="Luo M."/>
            <person name="Machado C.A."/>
            <person name="Makalowski W."/>
            <person name="Marzo M."/>
            <person name="Matsuda M."/>
            <person name="Matzkin L."/>
            <person name="McAllister B."/>
            <person name="McBride C.S."/>
            <person name="McKernan B."/>
            <person name="McKernan K."/>
            <person name="Mendez-Lago M."/>
            <person name="Minx P."/>
            <person name="Mollenhauer M.U."/>
            <person name="Montooth K."/>
            <person name="Mount S.M."/>
            <person name="Mu X."/>
            <person name="Myers E."/>
            <person name="Negre B."/>
            <person name="Newfeld S."/>
            <person name="Nielsen R."/>
            <person name="Noor M.A."/>
            <person name="O'Grady P."/>
            <person name="Pachter L."/>
            <person name="Papaceit M."/>
            <person name="Parisi M.J."/>
            <person name="Parisi M."/>
            <person name="Parts L."/>
            <person name="Pedersen J.S."/>
            <person name="Pesole G."/>
            <person name="Phillippy A.M."/>
            <person name="Ponting C.P."/>
            <person name="Pop M."/>
            <person name="Porcelli D."/>
            <person name="Powell J.R."/>
            <person name="Prohaska S."/>
            <person name="Pruitt K."/>
            <person name="Puig M."/>
            <person name="Quesneville H."/>
            <person name="Ram K.R."/>
            <person name="Rand D."/>
            <person name="Rasmussen M.D."/>
            <person name="Reed L.K."/>
            <person name="Reenan R."/>
            <person name="Reily A."/>
            <person name="Remington K.A."/>
            <person name="Rieger T.T."/>
            <person name="Ritchie M.G."/>
            <person name="Robin C."/>
            <person name="Rogers Y.H."/>
            <person name="Rohde C."/>
            <person name="Rozas J."/>
            <person name="Rubenfield M.J."/>
            <person name="Ruiz A."/>
            <person name="Russo S."/>
            <person name="Salzberg S.L."/>
            <person name="Sanchez-Gracia A."/>
            <person name="Saranga D.J."/>
            <person name="Sato H."/>
            <person name="Schaeffer S.W."/>
            <person name="Schatz M.C."/>
            <person name="Schlenke T."/>
            <person name="Schwartz R."/>
            <person name="Segarra C."/>
            <person name="Singh R.S."/>
            <person name="Sirot L."/>
            <person name="Sirota M."/>
            <person name="Sisneros N.B."/>
            <person name="Smith C.D."/>
            <person name="Smith T.F."/>
            <person name="Spieth J."/>
            <person name="Stage D.E."/>
            <person name="Stark A."/>
            <person name="Stephan W."/>
            <person name="Strausberg R.L."/>
            <person name="Strempel S."/>
            <person name="Sturgill D."/>
            <person name="Sutton G."/>
            <person name="Sutton G.G."/>
            <person name="Tao W."/>
            <person name="Teichmann S."/>
            <person name="Tobari Y.N."/>
            <person name="Tomimura Y."/>
            <person name="Tsolas J.M."/>
            <person name="Valente V.L."/>
            <person name="Venter E."/>
            <person name="Venter J.C."/>
            <person name="Vicario S."/>
            <person name="Vieira F.G."/>
            <person name="Vilella A.J."/>
            <person name="Villasante A."/>
            <person name="Walenz B."/>
            <person name="Wang J."/>
            <person name="Wasserman M."/>
            <person name="Watts T."/>
            <person name="Wilson D."/>
            <person name="Wilson R.K."/>
            <person name="Wing R.A."/>
            <person name="Wolfner M.F."/>
            <person name="Wong A."/>
            <person name="Wong G.K."/>
            <person name="Wu C.I."/>
            <person name="Wu G."/>
            <person name="Yamamoto D."/>
            <person name="Yang H.P."/>
            <person name="Yang S.P."/>
            <person name="Yorke J.A."/>
            <person name="Yoshida K."/>
            <person name="Zdobnov E."/>
            <person name="Zhang P."/>
            <person name="Zhang Y."/>
            <person name="Zimin A.V."/>
            <person name="Baldwin J."/>
            <person name="Abdouelleil A."/>
            <person name="Abdulkadir J."/>
            <person name="Abebe A."/>
            <person name="Abera B."/>
            <person name="Abreu J."/>
            <person name="Acer S.C."/>
            <person name="Aftuck L."/>
            <person name="Alexander A."/>
            <person name="An P."/>
            <person name="Anderson E."/>
            <person name="Anderson S."/>
            <person name="Arachi H."/>
            <person name="Azer M."/>
            <person name="Bachantsang P."/>
            <person name="Barry A."/>
            <person name="Bayul T."/>
            <person name="Berlin A."/>
            <person name="Bessette D."/>
            <person name="Bloom T."/>
            <person name="Blye J."/>
            <person name="Boguslavskiy L."/>
            <person name="Bonnet C."/>
            <person name="Boukhgalter B."/>
            <person name="Bourzgui I."/>
            <person name="Brown A."/>
            <person name="Cahill P."/>
            <person name="Channer S."/>
            <person name="Cheshatsang Y."/>
            <person name="Chuda L."/>
            <person name="Citroen M."/>
            <person name="Collymore A."/>
            <person name="Cooke P."/>
            <person name="Costello M."/>
            <person name="D'Aco K."/>
            <person name="Daza R."/>
            <person name="De Haan G."/>
            <person name="DeGray S."/>
            <person name="DeMaso C."/>
            <person name="Dhargay N."/>
            <person name="Dooley K."/>
            <person name="Dooley E."/>
            <person name="Doricent M."/>
            <person name="Dorje P."/>
            <person name="Dorjee K."/>
            <person name="Dupes A."/>
            <person name="Elong R."/>
            <person name="Falk J."/>
            <person name="Farina A."/>
            <person name="Faro S."/>
            <person name="Ferguson D."/>
            <person name="Fisher S."/>
            <person name="Foley C.D."/>
            <person name="Franke A."/>
            <person name="Friedrich D."/>
            <person name="Gadbois L."/>
            <person name="Gearin G."/>
            <person name="Gearin C.R."/>
            <person name="Giannoukos G."/>
            <person name="Goode T."/>
            <person name="Graham J."/>
            <person name="Grandbois E."/>
            <person name="Grewal S."/>
            <person name="Gyaltsen K."/>
            <person name="Hafez N."/>
            <person name="Hagos B."/>
            <person name="Hall J."/>
            <person name="Henson C."/>
            <person name="Hollinger A."/>
            <person name="Honan T."/>
            <person name="Huard M.D."/>
            <person name="Hughes L."/>
            <person name="Hurhula B."/>
            <person name="Husby M.E."/>
            <person name="Kamat A."/>
            <person name="Kanga B."/>
            <person name="Kashin S."/>
            <person name="Khazanovich D."/>
            <person name="Kisner P."/>
            <person name="Lance K."/>
            <person name="Lara M."/>
            <person name="Lee W."/>
            <person name="Lennon N."/>
            <person name="Letendre F."/>
            <person name="LeVine R."/>
            <person name="Lipovsky A."/>
            <person name="Liu X."/>
            <person name="Liu J."/>
            <person name="Liu S."/>
            <person name="Lokyitsang T."/>
            <person name="Lokyitsang Y."/>
            <person name="Lubonja R."/>
            <person name="Lui A."/>
            <person name="MacDonald P."/>
            <person name="Magnisalis V."/>
            <person name="Maru K."/>
            <person name="Matthews C."/>
            <person name="McCusker W."/>
            <person name="McDonough S."/>
            <person name="Mehta T."/>
            <person name="Meldrim J."/>
            <person name="Meneus L."/>
            <person name="Mihai O."/>
            <person name="Mihalev A."/>
            <person name="Mihova T."/>
            <person name="Mittelman R."/>
            <person name="Mlenga V."/>
            <person name="Montmayeur A."/>
            <person name="Mulrain L."/>
            <person name="Navidi A."/>
            <person name="Naylor J."/>
            <person name="Negash T."/>
            <person name="Nguyen T."/>
            <person name="Nguyen N."/>
            <person name="Nicol R."/>
            <person name="Norbu C."/>
            <person name="Norbu N."/>
            <person name="Novod N."/>
            <person name="O'Neill B."/>
            <person name="Osman S."/>
            <person name="Markiewicz E."/>
            <person name="Oyono O.L."/>
            <person name="Patti C."/>
            <person name="Phunkhang P."/>
            <person name="Pierre F."/>
            <person name="Priest M."/>
            <person name="Raghuraman S."/>
            <person name="Rege F."/>
            <person name="Reyes R."/>
            <person name="Rise C."/>
            <person name="Rogov P."/>
            <person name="Ross K."/>
            <person name="Ryan E."/>
            <person name="Settipalli S."/>
            <person name="Shea T."/>
            <person name="Sherpa N."/>
            <person name="Shi L."/>
            <person name="Shih D."/>
            <person name="Sparrow T."/>
            <person name="Spaulding J."/>
            <person name="Stalker J."/>
            <person name="Stange-Thomann N."/>
            <person name="Stavropoulos S."/>
            <person name="Stone C."/>
            <person name="Strader C."/>
            <person name="Tesfaye S."/>
            <person name="Thomson T."/>
            <person name="Thoulutsang Y."/>
            <person name="Thoulutsang D."/>
            <person name="Topham K."/>
            <person name="Topping I."/>
            <person name="Tsamla T."/>
            <person name="Vassiliev H."/>
            <person name="Vo A."/>
            <person name="Wangchuk T."/>
            <person name="Wangdi T."/>
            <person name="Weiand M."/>
            <person name="Wilkinson J."/>
            <person name="Wilson A."/>
            <person name="Yadav S."/>
            <person name="Young G."/>
            <person name="Yu Q."/>
            <person name="Zembek L."/>
            <person name="Zhong D."/>
            <person name="Zimmer A."/>
            <person name="Zwirko Z."/>
            <person name="Jaffe D.B."/>
            <person name="Alvarez P."/>
            <person name="Brockman W."/>
            <person name="Butler J."/>
            <person name="Chin C."/>
            <person name="Gnerre S."/>
            <person name="Grabherr M."/>
            <person name="Kleber M."/>
            <person name="Mauceli E."/>
            <person name="MacCallum I."/>
        </authorList>
    </citation>
    <scope>NUCLEOTIDE SEQUENCE [LARGE SCALE GENOMIC DNA]</scope>
    <source>
        <strain evidence="5">Tucson 15081-1352.22</strain>
    </source>
</reference>
<comment type="function">
    <text evidence="2">Decapping enzyme for NAD-capped RNAs: specifically hydrolyzes the nicotinamide adenine dinucleotide (NAD) cap from a subset of RNAs by removing the entire NAD moiety from the 5'-end of an NAD-capped RNA.</text>
</comment>
<dbReference type="OrthoDB" id="7871319at2759"/>
<feature type="domain" description="RAI1-like" evidence="3">
    <location>
        <begin position="33"/>
        <end position="336"/>
    </location>
</feature>
<keyword evidence="2" id="KW-0539">Nucleus</keyword>
<dbReference type="InterPro" id="IPR013961">
    <property type="entry name" value="RAI1"/>
</dbReference>
<dbReference type="GO" id="GO:0110155">
    <property type="term" value="P:NAD-cap decapping"/>
    <property type="evidence" value="ECO:0007669"/>
    <property type="project" value="TreeGrafter"/>
</dbReference>
<keyword evidence="2" id="KW-0479">Metal-binding</keyword>
<dbReference type="PANTHER" id="PTHR12395:SF9">
    <property type="entry name" value="DECAPPING AND EXORIBONUCLEASE PROTEIN"/>
    <property type="match status" value="1"/>
</dbReference>
<dbReference type="Proteomes" id="UP000009192">
    <property type="component" value="Unassembled WGS sequence"/>
</dbReference>
<organism evidence="4 5">
    <name type="scientific">Drosophila mojavensis</name>
    <name type="common">Fruit fly</name>
    <dbReference type="NCBI Taxonomy" id="7230"/>
    <lineage>
        <taxon>Eukaryota</taxon>
        <taxon>Metazoa</taxon>
        <taxon>Ecdysozoa</taxon>
        <taxon>Arthropoda</taxon>
        <taxon>Hexapoda</taxon>
        <taxon>Insecta</taxon>
        <taxon>Pterygota</taxon>
        <taxon>Neoptera</taxon>
        <taxon>Endopterygota</taxon>
        <taxon>Diptera</taxon>
        <taxon>Brachycera</taxon>
        <taxon>Muscomorpha</taxon>
        <taxon>Ephydroidea</taxon>
        <taxon>Drosophilidae</taxon>
        <taxon>Drosophila</taxon>
    </lineage>
</organism>
<dbReference type="EMBL" id="CH933807">
    <property type="protein sequence ID" value="EDW11539.2"/>
    <property type="molecule type" value="Genomic_DNA"/>
</dbReference>
<name>B4KK21_DROMO</name>
<keyword evidence="2" id="KW-0694">RNA-binding</keyword>
<dbReference type="GO" id="GO:0003723">
    <property type="term" value="F:RNA binding"/>
    <property type="evidence" value="ECO:0007669"/>
    <property type="project" value="UniProtKB-KW"/>
</dbReference>
<dbReference type="HOGENOM" id="CLU_1688583_0_0_1"/>
<gene>
    <name evidence="4" type="primary">Dmoj\GI17194</name>
    <name evidence="4" type="ORF">Dmoj_GI17194</name>
</gene>
<protein>
    <recommendedName>
        <fullName evidence="2">Decapping nuclease</fullName>
        <ecNumber evidence="2">3.6.1.-</ecNumber>
    </recommendedName>
</protein>
<evidence type="ECO:0000259" key="3">
    <source>
        <dbReference type="Pfam" id="PF08652"/>
    </source>
</evidence>
<sequence>MAEKTVVHLACYKDIVSDINVKLQNINVHNVTTYDVDERILKTPKSIGFYRQPNPDEYPIDLAKGYQDMIFSISDPDHYLKQKTLHYIMSQNQRPKFDICTARGALKEINYGRNTDFAAIHFKDCIYIKSIKNAVNPSPRESYQYELRKNLFVDTPGDLPDVEQRLDQRKQIYANFSAHLGIFRILYSAEMSGVDNTEPLGDLNDPDVLKQLRFTMAKVRQMKNGPDYTREKNIEPEWLFQAHFVGIKQLRLAHFNEKALVTQPIETIQISDLYKKHESKLNKRLQLLHSLLCKIKNLMADDDCPYTTYVFRVRNNRISYERHVGQNKYCFLDEEYIQFVNEQYKD</sequence>
<comment type="subcellular location">
    <subcellularLocation>
        <location evidence="2">Nucleus</location>
    </subcellularLocation>
</comment>
<evidence type="ECO:0000256" key="2">
    <source>
        <dbReference type="RuleBase" id="RU367113"/>
    </source>
</evidence>
<evidence type="ECO:0000313" key="4">
    <source>
        <dbReference type="EMBL" id="EDW11539.2"/>
    </source>
</evidence>
<dbReference type="GO" id="GO:0005829">
    <property type="term" value="C:cytosol"/>
    <property type="evidence" value="ECO:0007669"/>
    <property type="project" value="TreeGrafter"/>
</dbReference>
<dbReference type="KEGG" id="dmo:Dmoj_GI17194"/>
<dbReference type="Pfam" id="PF08652">
    <property type="entry name" value="RAI1"/>
    <property type="match status" value="1"/>
</dbReference>
<dbReference type="GO" id="GO:0004518">
    <property type="term" value="F:nuclease activity"/>
    <property type="evidence" value="ECO:0007669"/>
    <property type="project" value="UniProtKB-KW"/>
</dbReference>